<proteinExistence type="predicted"/>
<keyword evidence="2" id="KW-1185">Reference proteome</keyword>
<sequence length="393" mass="43857">MFQRTFHYDSKYWSDKNSFNLPGGKTGFDSQETKLPTYWNTPFSKICLGMKVDQQLNFIVINREAESLYSLLADGKYRNTSLGRDTWKTLIGSQASLQLHCNMEGFNCDGVKTKTRIGIVSNEYLNTCDQCDSRIGFGGAGVYDDNNSCGNVAVWNPDNGDKYIKAMGYIFVQSEGNRAYSLNVDSVSFPVYCHMTSLGTCGGGGWTLVMKIDGRKRTFHYDSQYWSDKNSFNLPGGKTGFDLQETKLPTYWNTPFSKICLGMKVDHQLNFIVINREAESLYSLIADGNYRNTSLARDTWKALIGSQASLQFCCDIEGFNSDGGYAKTRIGITKTRIGIVSNEHLNTCDQCDSRIGFGGAGVHDDNNSCGNVAVWNPDNGDKYIKAMGYIFVQ</sequence>
<reference evidence="1 2" key="1">
    <citation type="submission" date="2022-05" db="EMBL/GenBank/DDBJ databases">
        <authorList>
            <consortium name="Genoscope - CEA"/>
            <person name="William W."/>
        </authorList>
    </citation>
    <scope>NUCLEOTIDE SEQUENCE [LARGE SCALE GENOMIC DNA]</scope>
</reference>
<dbReference type="EMBL" id="CALNXJ010000034">
    <property type="protein sequence ID" value="CAH3140665.1"/>
    <property type="molecule type" value="Genomic_DNA"/>
</dbReference>
<accession>A0AAU9X8H5</accession>
<evidence type="ECO:0000313" key="2">
    <source>
        <dbReference type="Proteomes" id="UP001159428"/>
    </source>
</evidence>
<dbReference type="AlphaFoldDB" id="A0AAU9X8H5"/>
<organism evidence="1 2">
    <name type="scientific">Pocillopora meandrina</name>
    <dbReference type="NCBI Taxonomy" id="46732"/>
    <lineage>
        <taxon>Eukaryota</taxon>
        <taxon>Metazoa</taxon>
        <taxon>Cnidaria</taxon>
        <taxon>Anthozoa</taxon>
        <taxon>Hexacorallia</taxon>
        <taxon>Scleractinia</taxon>
        <taxon>Astrocoeniina</taxon>
        <taxon>Pocilloporidae</taxon>
        <taxon>Pocillopora</taxon>
    </lineage>
</organism>
<comment type="caution">
    <text evidence="1">The sequence shown here is derived from an EMBL/GenBank/DDBJ whole genome shotgun (WGS) entry which is preliminary data.</text>
</comment>
<protein>
    <submittedName>
        <fullName evidence="1">Uncharacterized protein</fullName>
    </submittedName>
</protein>
<gene>
    <name evidence="1" type="ORF">PMEA_00019348</name>
</gene>
<name>A0AAU9X8H5_9CNID</name>
<evidence type="ECO:0000313" key="1">
    <source>
        <dbReference type="EMBL" id="CAH3140665.1"/>
    </source>
</evidence>
<dbReference type="Proteomes" id="UP001159428">
    <property type="component" value="Unassembled WGS sequence"/>
</dbReference>